<dbReference type="RefSeq" id="WP_259963126.1">
    <property type="nucleotide sequence ID" value="NZ_JAOAMV010000008.1"/>
</dbReference>
<reference evidence="2" key="1">
    <citation type="submission" date="2022-09" db="EMBL/GenBank/DDBJ databases">
        <title>The genome sequence of Tsuneonella sp. YG55.</title>
        <authorList>
            <person name="Liu Y."/>
        </authorList>
    </citation>
    <scope>NUCLEOTIDE SEQUENCE</scope>
    <source>
        <strain evidence="2">YG55</strain>
    </source>
</reference>
<protein>
    <submittedName>
        <fullName evidence="2">Nuclear transport factor 2 family protein</fullName>
    </submittedName>
</protein>
<dbReference type="Proteomes" id="UP001142648">
    <property type="component" value="Unassembled WGS sequence"/>
</dbReference>
<feature type="domain" description="SnoaL-like" evidence="1">
    <location>
        <begin position="26"/>
        <end position="121"/>
    </location>
</feature>
<organism evidence="2 3">
    <name type="scientific">Tsuneonella litorea</name>
    <dbReference type="NCBI Taxonomy" id="2976475"/>
    <lineage>
        <taxon>Bacteria</taxon>
        <taxon>Pseudomonadati</taxon>
        <taxon>Pseudomonadota</taxon>
        <taxon>Alphaproteobacteria</taxon>
        <taxon>Sphingomonadales</taxon>
        <taxon>Erythrobacteraceae</taxon>
        <taxon>Tsuneonella</taxon>
    </lineage>
</organism>
<name>A0A9X3A912_9SPHN</name>
<dbReference type="PANTHER" id="PTHR41252">
    <property type="entry name" value="BLR2505 PROTEIN"/>
    <property type="match status" value="1"/>
</dbReference>
<evidence type="ECO:0000259" key="1">
    <source>
        <dbReference type="Pfam" id="PF12680"/>
    </source>
</evidence>
<dbReference type="InterPro" id="IPR032710">
    <property type="entry name" value="NTF2-like_dom_sf"/>
</dbReference>
<proteinExistence type="predicted"/>
<gene>
    <name evidence="2" type="ORF">N0B51_13590</name>
</gene>
<dbReference type="InterPro" id="IPR037401">
    <property type="entry name" value="SnoaL-like"/>
</dbReference>
<comment type="caution">
    <text evidence="2">The sequence shown here is derived from an EMBL/GenBank/DDBJ whole genome shotgun (WGS) entry which is preliminary data.</text>
</comment>
<dbReference type="Gene3D" id="3.10.450.50">
    <property type="match status" value="1"/>
</dbReference>
<evidence type="ECO:0000313" key="2">
    <source>
        <dbReference type="EMBL" id="MCT2560011.1"/>
    </source>
</evidence>
<accession>A0A9X3A912</accession>
<dbReference type="PANTHER" id="PTHR41252:SF1">
    <property type="entry name" value="BLR2505 PROTEIN"/>
    <property type="match status" value="1"/>
</dbReference>
<sequence length="149" mass="16808">MSDDFRQRLAAAYDAWGTSAGTTPVQFFELMDEAIEFHTVLEREFPWDPLSGPFSGRAAVIGYWTAIAESWEMISSKTDAIVAEGDRVVWIGRVRWRNRRTLRELATAKVDIWTVWRGRAIRYLEMFDSAGYARAAGLLDTAVVSPAEG</sequence>
<dbReference type="SUPFAM" id="SSF54427">
    <property type="entry name" value="NTF2-like"/>
    <property type="match status" value="1"/>
</dbReference>
<keyword evidence="3" id="KW-1185">Reference proteome</keyword>
<evidence type="ECO:0000313" key="3">
    <source>
        <dbReference type="Proteomes" id="UP001142648"/>
    </source>
</evidence>
<dbReference type="EMBL" id="JAOAMV010000008">
    <property type="protein sequence ID" value="MCT2560011.1"/>
    <property type="molecule type" value="Genomic_DNA"/>
</dbReference>
<dbReference type="AlphaFoldDB" id="A0A9X3A912"/>
<dbReference type="Pfam" id="PF12680">
    <property type="entry name" value="SnoaL_2"/>
    <property type="match status" value="1"/>
</dbReference>